<keyword evidence="5" id="KW-1185">Reference proteome</keyword>
<dbReference type="InterPro" id="IPR051240">
    <property type="entry name" value="Mito_RNA-Proc/Resp"/>
</dbReference>
<dbReference type="Proteomes" id="UP000319257">
    <property type="component" value="Unassembled WGS sequence"/>
</dbReference>
<dbReference type="GeneID" id="41979400"/>
<dbReference type="InterPro" id="IPR002885">
    <property type="entry name" value="PPR_rpt"/>
</dbReference>
<dbReference type="InterPro" id="IPR011990">
    <property type="entry name" value="TPR-like_helical_dom_sf"/>
</dbReference>
<evidence type="ECO:0000256" key="3">
    <source>
        <dbReference type="SAM" id="MobiDB-lite"/>
    </source>
</evidence>
<sequence>MSEARAICLTCRSKLFATVAGARSRWPPRASYATTSPDAQTLSRHGGQENAPSAQVEEHAGAVGAQPSHSELIRQPEPLFRDFTKRKDLRTRSRRRSPVSIFEKVVNGQKESADSEENSNQAPIGFELYQDLAKLKELGEQPDTSLAACFEFFNTKIFPQLQTESRLPKIFRRNVTRLFDDIERAKRDNMASMDLPTITETTTIRRKLNFFRPEQWTPLIISLVDYICQMGTSPQDFSSTESFEASQTLRAALLQDLVGAWRMFGLPQILLTHGELLHLPEGEFRLPPVRWQKLVKLSPPNHTGRALNSLFPRYVETQLGTLAPAVISTVVLLKDPIKSNPAIQESARDLISAVTQILATVPVDRRELLTMFRSHAVLGGYISERWSSFTVQANQNHEHLSKHQHRKSHAPSQRKHASMLHKQLGQALKSRDLKACNQAWIDFWGPSNTPDPERAQSLRELPEMFDYFIMVYTTMRQPSKAVAVWNSLGKVGLVPSIKTWNSLIEGCKRASNAAGIRNVWARLVESGVQLDTAIWTARISGLIETGDPEGGLQALEEMAKVYQASLQNGGSSSAVKPTIEPVNAAIAGLLRYGANDAAQKVLAWGSRHGIEPDIITFNTILRPLVRQGATEGVDKVFAMMKAHGVQADVATFTIILDGAMTSLGEEAPEQQIETVTRILAEMEAAGLEANLQTYGRMIYLLLQEGDSAKESVKAVLAHIWSKGLELSSHIYTMLAEYYFSRDPPDLSAVRDLIENRGLYSKFGIDRVFWERVVRGYSQVGDTTNALKAFGMIESSMSVTTSTLSDLLQALINNEQWDEAAQLAQKAKSQRELTQSDTAASDARFWRHRFWHLVSQYELLERKTEGSGP</sequence>
<reference evidence="4 5" key="1">
    <citation type="submission" date="2019-06" db="EMBL/GenBank/DDBJ databases">
        <title>Draft genome sequence of the filamentous fungus Phialemoniopsis curvata isolated from diesel fuel.</title>
        <authorList>
            <person name="Varaljay V.A."/>
            <person name="Lyon W.J."/>
            <person name="Crouch A.L."/>
            <person name="Drake C.E."/>
            <person name="Hollomon J.M."/>
            <person name="Nadeau L.J."/>
            <person name="Nunn H.S."/>
            <person name="Stevenson B.S."/>
            <person name="Bojanowski C.L."/>
            <person name="Crookes-Goodson W.J."/>
        </authorList>
    </citation>
    <scope>NUCLEOTIDE SEQUENCE [LARGE SCALE GENOMIC DNA]</scope>
    <source>
        <strain evidence="4 5">D216</strain>
    </source>
</reference>
<dbReference type="GO" id="GO:0003729">
    <property type="term" value="F:mRNA binding"/>
    <property type="evidence" value="ECO:0007669"/>
    <property type="project" value="TreeGrafter"/>
</dbReference>
<feature type="compositionally biased region" description="Polar residues" evidence="3">
    <location>
        <begin position="32"/>
        <end position="43"/>
    </location>
</feature>
<feature type="region of interest" description="Disordered" evidence="3">
    <location>
        <begin position="26"/>
        <end position="77"/>
    </location>
</feature>
<dbReference type="AlphaFoldDB" id="A0A507B6N6"/>
<accession>A0A507B6N6</accession>
<dbReference type="PROSITE" id="PS51375">
    <property type="entry name" value="PPR"/>
    <property type="match status" value="2"/>
</dbReference>
<comment type="caution">
    <text evidence="4">The sequence shown here is derived from an EMBL/GenBank/DDBJ whole genome shotgun (WGS) entry which is preliminary data.</text>
</comment>
<evidence type="ECO:0008006" key="6">
    <source>
        <dbReference type="Google" id="ProtNLM"/>
    </source>
</evidence>
<dbReference type="STRING" id="1093900.A0A507B6N6"/>
<dbReference type="EMBL" id="SKBQ01000127">
    <property type="protein sequence ID" value="TPX17952.1"/>
    <property type="molecule type" value="Genomic_DNA"/>
</dbReference>
<evidence type="ECO:0000313" key="4">
    <source>
        <dbReference type="EMBL" id="TPX17952.1"/>
    </source>
</evidence>
<evidence type="ECO:0000256" key="1">
    <source>
        <dbReference type="ARBA" id="ARBA00022737"/>
    </source>
</evidence>
<evidence type="ECO:0000256" key="2">
    <source>
        <dbReference type="PROSITE-ProRule" id="PRU00708"/>
    </source>
</evidence>
<protein>
    <recommendedName>
        <fullName evidence="6">Pentatricopeptide repeat-containing protein</fullName>
    </recommendedName>
</protein>
<gene>
    <name evidence="4" type="ORF">E0L32_011953</name>
</gene>
<dbReference type="PANTHER" id="PTHR47933">
    <property type="entry name" value="PENTATRICOPEPTIDE REPEAT-CONTAINING PROTEIN 1, MITOCHONDRIAL"/>
    <property type="match status" value="1"/>
</dbReference>
<feature type="repeat" description="PPR" evidence="2">
    <location>
        <begin position="613"/>
        <end position="647"/>
    </location>
</feature>
<dbReference type="RefSeq" id="XP_030999663.1">
    <property type="nucleotide sequence ID" value="XM_031134739.1"/>
</dbReference>
<dbReference type="PANTHER" id="PTHR47933:SF11">
    <property type="entry name" value="PENTATRICOPEPTIDE REPEAT-CONTAINING PROTEIN 2"/>
    <property type="match status" value="1"/>
</dbReference>
<feature type="repeat" description="PPR" evidence="2">
    <location>
        <begin position="496"/>
        <end position="530"/>
    </location>
</feature>
<name>A0A507B6N6_9PEZI</name>
<evidence type="ECO:0000313" key="5">
    <source>
        <dbReference type="Proteomes" id="UP000319257"/>
    </source>
</evidence>
<dbReference type="OrthoDB" id="185373at2759"/>
<dbReference type="Gene3D" id="1.25.40.10">
    <property type="entry name" value="Tetratricopeptide repeat domain"/>
    <property type="match status" value="2"/>
</dbReference>
<dbReference type="InParanoid" id="A0A507B6N6"/>
<organism evidence="4 5">
    <name type="scientific">Thyridium curvatum</name>
    <dbReference type="NCBI Taxonomy" id="1093900"/>
    <lineage>
        <taxon>Eukaryota</taxon>
        <taxon>Fungi</taxon>
        <taxon>Dikarya</taxon>
        <taxon>Ascomycota</taxon>
        <taxon>Pezizomycotina</taxon>
        <taxon>Sordariomycetes</taxon>
        <taxon>Sordariomycetidae</taxon>
        <taxon>Thyridiales</taxon>
        <taxon>Thyridiaceae</taxon>
        <taxon>Thyridium</taxon>
    </lineage>
</organism>
<keyword evidence="1" id="KW-0677">Repeat</keyword>
<proteinExistence type="predicted"/>
<dbReference type="Pfam" id="PF13041">
    <property type="entry name" value="PPR_2"/>
    <property type="match status" value="1"/>
</dbReference>